<feature type="transmembrane region" description="Helical" evidence="9">
    <location>
        <begin position="117"/>
        <end position="136"/>
    </location>
</feature>
<keyword evidence="9" id="KW-0472">Membrane</keyword>
<evidence type="ECO:0000256" key="5">
    <source>
        <dbReference type="ARBA" id="ARBA00022741"/>
    </source>
</evidence>
<dbReference type="Pfam" id="PF07730">
    <property type="entry name" value="HisKA_3"/>
    <property type="match status" value="1"/>
</dbReference>
<dbReference type="EMBL" id="JAHKKG010000005">
    <property type="protein sequence ID" value="MBU2665003.1"/>
    <property type="molecule type" value="Genomic_DNA"/>
</dbReference>
<evidence type="ECO:0000256" key="6">
    <source>
        <dbReference type="ARBA" id="ARBA00022777"/>
    </source>
</evidence>
<keyword evidence="5" id="KW-0547">Nucleotide-binding</keyword>
<sequence>MERRDRLVDSVLLTALVAASALIAVVTAGFNGPRPGFPYAVVVIVLQLTATSVVVVRRRRPVGSAVAIVASALVQTLVLLAAPDGIADLVVSANAWTPLALSVVVESITERGVPRRWSVRVWVMIGVLAVLSVRPWDPSAGHILNGLLHSAVAPLFALYLSARRRRLELLRERADRAEREQWWRAEQARAGERARLATELHDLVAHRVTLMTLQAGALSLNAPDTSTRAAAEELRSNGALALDELRELVGVLRRAGRPVAAPLDEAPAPPLAELVDEAGRAGQRVEFVEAGESSGLSRVTGRTAYQVVREALTNARKHAFGATVRVDADYRTDRVRIVVRNGAGRPAPGANGSGIGLVGLRERVESVGGTLEAGPDPDGGFRVETVMPARVGP</sequence>
<dbReference type="SUPFAM" id="SSF55874">
    <property type="entry name" value="ATPase domain of HSP90 chaperone/DNA topoisomerase II/histidine kinase"/>
    <property type="match status" value="1"/>
</dbReference>
<feature type="transmembrane region" description="Helical" evidence="9">
    <location>
        <begin position="142"/>
        <end position="162"/>
    </location>
</feature>
<dbReference type="Pfam" id="PF02518">
    <property type="entry name" value="HATPase_c"/>
    <property type="match status" value="1"/>
</dbReference>
<feature type="transmembrane region" description="Helical" evidence="9">
    <location>
        <begin position="7"/>
        <end position="30"/>
    </location>
</feature>
<dbReference type="InterPro" id="IPR003594">
    <property type="entry name" value="HATPase_dom"/>
</dbReference>
<dbReference type="EC" id="2.7.13.3" evidence="2"/>
<dbReference type="InterPro" id="IPR036890">
    <property type="entry name" value="HATPase_C_sf"/>
</dbReference>
<dbReference type="InterPro" id="IPR011712">
    <property type="entry name" value="Sig_transdc_His_kin_sub3_dim/P"/>
</dbReference>
<comment type="catalytic activity">
    <reaction evidence="1">
        <text>ATP + protein L-histidine = ADP + protein N-phospho-L-histidine.</text>
        <dbReference type="EC" id="2.7.13.3"/>
    </reaction>
</comment>
<evidence type="ECO:0000313" key="12">
    <source>
        <dbReference type="EMBL" id="MBU2665003.1"/>
    </source>
</evidence>
<evidence type="ECO:0000256" key="1">
    <source>
        <dbReference type="ARBA" id="ARBA00000085"/>
    </source>
</evidence>
<dbReference type="PANTHER" id="PTHR24421:SF10">
    <property type="entry name" value="NITRATE_NITRITE SENSOR PROTEIN NARQ"/>
    <property type="match status" value="1"/>
</dbReference>
<evidence type="ECO:0000256" key="9">
    <source>
        <dbReference type="SAM" id="Phobius"/>
    </source>
</evidence>
<comment type="caution">
    <text evidence="12">The sequence shown here is derived from an EMBL/GenBank/DDBJ whole genome shotgun (WGS) entry which is preliminary data.</text>
</comment>
<dbReference type="RefSeq" id="WP_215788245.1">
    <property type="nucleotide sequence ID" value="NZ_JAHKKG010000005.1"/>
</dbReference>
<evidence type="ECO:0000256" key="4">
    <source>
        <dbReference type="ARBA" id="ARBA00022679"/>
    </source>
</evidence>
<dbReference type="PANTHER" id="PTHR24421">
    <property type="entry name" value="NITRATE/NITRITE SENSOR PROTEIN NARX-RELATED"/>
    <property type="match status" value="1"/>
</dbReference>
<gene>
    <name evidence="12" type="ORF">KOI35_15980</name>
</gene>
<evidence type="ECO:0000256" key="7">
    <source>
        <dbReference type="ARBA" id="ARBA00022840"/>
    </source>
</evidence>
<accession>A0ABS5YNQ0</accession>
<feature type="domain" description="Histidine kinase/HSP90-like ATPase" evidence="10">
    <location>
        <begin position="303"/>
        <end position="389"/>
    </location>
</feature>
<evidence type="ECO:0000259" key="10">
    <source>
        <dbReference type="Pfam" id="PF02518"/>
    </source>
</evidence>
<organism evidence="12 13">
    <name type="scientific">Paractinoplanes bogorensis</name>
    <dbReference type="NCBI Taxonomy" id="1610840"/>
    <lineage>
        <taxon>Bacteria</taxon>
        <taxon>Bacillati</taxon>
        <taxon>Actinomycetota</taxon>
        <taxon>Actinomycetes</taxon>
        <taxon>Micromonosporales</taxon>
        <taxon>Micromonosporaceae</taxon>
        <taxon>Paractinoplanes</taxon>
    </lineage>
</organism>
<dbReference type="Gene3D" id="1.20.5.1930">
    <property type="match status" value="1"/>
</dbReference>
<dbReference type="Proteomes" id="UP001519654">
    <property type="component" value="Unassembled WGS sequence"/>
</dbReference>
<keyword evidence="13" id="KW-1185">Reference proteome</keyword>
<name>A0ABS5YNQ0_9ACTN</name>
<evidence type="ECO:0000256" key="3">
    <source>
        <dbReference type="ARBA" id="ARBA00022553"/>
    </source>
</evidence>
<dbReference type="InterPro" id="IPR050482">
    <property type="entry name" value="Sensor_HK_TwoCompSys"/>
</dbReference>
<feature type="transmembrane region" description="Helical" evidence="9">
    <location>
        <begin position="62"/>
        <end position="80"/>
    </location>
</feature>
<evidence type="ECO:0000313" key="13">
    <source>
        <dbReference type="Proteomes" id="UP001519654"/>
    </source>
</evidence>
<keyword evidence="3" id="KW-0597">Phosphoprotein</keyword>
<dbReference type="CDD" id="cd16917">
    <property type="entry name" value="HATPase_UhpB-NarQ-NarX-like"/>
    <property type="match status" value="1"/>
</dbReference>
<proteinExistence type="predicted"/>
<keyword evidence="8" id="KW-0902">Two-component regulatory system</keyword>
<dbReference type="Gene3D" id="3.30.565.10">
    <property type="entry name" value="Histidine kinase-like ATPase, C-terminal domain"/>
    <property type="match status" value="1"/>
</dbReference>
<evidence type="ECO:0000256" key="2">
    <source>
        <dbReference type="ARBA" id="ARBA00012438"/>
    </source>
</evidence>
<feature type="transmembrane region" description="Helical" evidence="9">
    <location>
        <begin position="36"/>
        <end position="55"/>
    </location>
</feature>
<keyword evidence="9" id="KW-1133">Transmembrane helix</keyword>
<keyword evidence="4" id="KW-0808">Transferase</keyword>
<keyword evidence="6" id="KW-0418">Kinase</keyword>
<feature type="transmembrane region" description="Helical" evidence="9">
    <location>
        <begin position="86"/>
        <end position="105"/>
    </location>
</feature>
<reference evidence="12 13" key="1">
    <citation type="submission" date="2021-06" db="EMBL/GenBank/DDBJ databases">
        <title>Actinoplanes lichenicola sp. nov., and Actinoplanes ovalisporus sp. nov., isolated from lichen in Thailand.</title>
        <authorList>
            <person name="Saeng-In P."/>
            <person name="Kanchanasin P."/>
            <person name="Yuki M."/>
            <person name="Kudo T."/>
            <person name="Ohkuma M."/>
            <person name="Phongsopitanun W."/>
            <person name="Tanasupawat S."/>
        </authorList>
    </citation>
    <scope>NUCLEOTIDE SEQUENCE [LARGE SCALE GENOMIC DNA]</scope>
    <source>
        <strain evidence="12 13">NBRC 110975</strain>
    </source>
</reference>
<evidence type="ECO:0000256" key="8">
    <source>
        <dbReference type="ARBA" id="ARBA00023012"/>
    </source>
</evidence>
<keyword evidence="7" id="KW-0067">ATP-binding</keyword>
<keyword evidence="9" id="KW-0812">Transmembrane</keyword>
<feature type="domain" description="Signal transduction histidine kinase subgroup 3 dimerisation and phosphoacceptor" evidence="11">
    <location>
        <begin position="192"/>
        <end position="255"/>
    </location>
</feature>
<evidence type="ECO:0000259" key="11">
    <source>
        <dbReference type="Pfam" id="PF07730"/>
    </source>
</evidence>
<protein>
    <recommendedName>
        <fullName evidence="2">histidine kinase</fullName>
        <ecNumber evidence="2">2.7.13.3</ecNumber>
    </recommendedName>
</protein>